<name>A0A4Y3KXV5_9CELL</name>
<dbReference type="InterPro" id="IPR051325">
    <property type="entry name" value="Nudix_hydrolase_domain"/>
</dbReference>
<dbReference type="GO" id="GO:0006754">
    <property type="term" value="P:ATP biosynthetic process"/>
    <property type="evidence" value="ECO:0007669"/>
    <property type="project" value="TreeGrafter"/>
</dbReference>
<dbReference type="GO" id="GO:0006167">
    <property type="term" value="P:AMP biosynthetic process"/>
    <property type="evidence" value="ECO:0007669"/>
    <property type="project" value="TreeGrafter"/>
</dbReference>
<proteinExistence type="predicted"/>
<dbReference type="CDD" id="cd04662">
    <property type="entry name" value="NUDIX_Hydrolase"/>
    <property type="match status" value="1"/>
</dbReference>
<dbReference type="SUPFAM" id="SSF55811">
    <property type="entry name" value="Nudix"/>
    <property type="match status" value="1"/>
</dbReference>
<gene>
    <name evidence="3" type="ORF">CCE01nite_28910</name>
</gene>
<sequence length="172" mass="18917">MRRRARLAGHGTHDGEGRDVATSAGLLLHRRVDGRVEVLLGHMGGPFWARKDARAWTIPKGEHAPSEAPLDAAVREFTEEVGQPPPPGPDVPLGEVRQRGGKVVAVWAREGDLDPDAGTPGTFTMEWPPRSGRQATFPELDVVRWWPLDEARPRVVAAHEEFLDRLVAHLGD</sequence>
<dbReference type="PROSITE" id="PS51462">
    <property type="entry name" value="NUDIX"/>
    <property type="match status" value="1"/>
</dbReference>
<dbReference type="PANTHER" id="PTHR21340:SF7">
    <property type="entry name" value="NUDIX HYDROLASE DOMAIN-CONTAINING PROTEIN"/>
    <property type="match status" value="1"/>
</dbReference>
<reference evidence="3" key="1">
    <citation type="submission" date="2019-06" db="EMBL/GenBank/DDBJ databases">
        <title>Whole genome shotgun sequence of Cellulomonas cellasea NBRC 3753.</title>
        <authorList>
            <person name="Hosoyama A."/>
            <person name="Uohara A."/>
            <person name="Ohji S."/>
            <person name="Ichikawa N."/>
        </authorList>
    </citation>
    <scope>NUCLEOTIDE SEQUENCE [LARGE SCALE GENOMIC DNA]</scope>
    <source>
        <strain evidence="3">NBRC 3753</strain>
    </source>
</reference>
<organism evidence="3 4">
    <name type="scientific">Cellulomonas cellasea</name>
    <dbReference type="NCBI Taxonomy" id="43670"/>
    <lineage>
        <taxon>Bacteria</taxon>
        <taxon>Bacillati</taxon>
        <taxon>Actinomycetota</taxon>
        <taxon>Actinomycetes</taxon>
        <taxon>Micrococcales</taxon>
        <taxon>Cellulomonadaceae</taxon>
        <taxon>Cellulomonas</taxon>
    </lineage>
</organism>
<dbReference type="AlphaFoldDB" id="A0A4Y3KXV5"/>
<dbReference type="InterPro" id="IPR000086">
    <property type="entry name" value="NUDIX_hydrolase_dom"/>
</dbReference>
<protein>
    <submittedName>
        <fullName evidence="3">DNA mismatch repair protein MutT</fullName>
    </submittedName>
</protein>
<dbReference type="EMBL" id="BJLR01000027">
    <property type="protein sequence ID" value="GEA88942.1"/>
    <property type="molecule type" value="Genomic_DNA"/>
</dbReference>
<keyword evidence="4" id="KW-1185">Reference proteome</keyword>
<evidence type="ECO:0000259" key="2">
    <source>
        <dbReference type="PROSITE" id="PS51462"/>
    </source>
</evidence>
<dbReference type="PANTHER" id="PTHR21340">
    <property type="entry name" value="DIADENOSINE 5,5-P1,P4-TETRAPHOSPHATE PYROPHOSPHOHYDROLASE MUTT"/>
    <property type="match status" value="1"/>
</dbReference>
<evidence type="ECO:0000313" key="3">
    <source>
        <dbReference type="EMBL" id="GEA88942.1"/>
    </source>
</evidence>
<evidence type="ECO:0000256" key="1">
    <source>
        <dbReference type="ARBA" id="ARBA00022801"/>
    </source>
</evidence>
<accession>A0A4Y3KXV5</accession>
<evidence type="ECO:0000313" key="4">
    <source>
        <dbReference type="Proteomes" id="UP000317046"/>
    </source>
</evidence>
<comment type="caution">
    <text evidence="3">The sequence shown here is derived from an EMBL/GenBank/DDBJ whole genome shotgun (WGS) entry which is preliminary data.</text>
</comment>
<dbReference type="GO" id="GO:0004081">
    <property type="term" value="F:bis(5'-nucleosyl)-tetraphosphatase (asymmetrical) activity"/>
    <property type="evidence" value="ECO:0007669"/>
    <property type="project" value="TreeGrafter"/>
</dbReference>
<dbReference type="Proteomes" id="UP000317046">
    <property type="component" value="Unassembled WGS sequence"/>
</dbReference>
<keyword evidence="1" id="KW-0378">Hydrolase</keyword>
<dbReference type="Pfam" id="PF00293">
    <property type="entry name" value="NUDIX"/>
    <property type="match status" value="1"/>
</dbReference>
<dbReference type="PROSITE" id="PS00893">
    <property type="entry name" value="NUDIX_BOX"/>
    <property type="match status" value="1"/>
</dbReference>
<dbReference type="InterPro" id="IPR020084">
    <property type="entry name" value="NUDIX_hydrolase_CS"/>
</dbReference>
<feature type="domain" description="Nudix hydrolase" evidence="2">
    <location>
        <begin position="18"/>
        <end position="168"/>
    </location>
</feature>
<dbReference type="InterPro" id="IPR015797">
    <property type="entry name" value="NUDIX_hydrolase-like_dom_sf"/>
</dbReference>
<dbReference type="Gene3D" id="3.90.79.10">
    <property type="entry name" value="Nucleoside Triphosphate Pyrophosphohydrolase"/>
    <property type="match status" value="1"/>
</dbReference>